<dbReference type="GO" id="GO:0005739">
    <property type="term" value="C:mitochondrion"/>
    <property type="evidence" value="ECO:0007669"/>
    <property type="project" value="UniProtKB-SubCell"/>
</dbReference>
<dbReference type="OrthoDB" id="5333655at2759"/>
<dbReference type="GO" id="GO:0005840">
    <property type="term" value="C:ribosome"/>
    <property type="evidence" value="ECO:0007669"/>
    <property type="project" value="UniProtKB-KW"/>
</dbReference>
<evidence type="ECO:0000256" key="5">
    <source>
        <dbReference type="ARBA" id="ARBA00023128"/>
    </source>
</evidence>
<dbReference type="GO" id="GO:0003697">
    <property type="term" value="F:single-stranded DNA binding"/>
    <property type="evidence" value="ECO:0007669"/>
    <property type="project" value="InterPro"/>
</dbReference>
<dbReference type="InterPro" id="IPR024629">
    <property type="entry name" value="Ribosomal_mL67"/>
</dbReference>
<evidence type="ECO:0000256" key="10">
    <source>
        <dbReference type="SAM" id="MobiDB-lite"/>
    </source>
</evidence>
<evidence type="ECO:0000256" key="7">
    <source>
        <dbReference type="ARBA" id="ARBA00023274"/>
    </source>
</evidence>
<dbReference type="RefSeq" id="XP_033592811.1">
    <property type="nucleotide sequence ID" value="XM_033732621.1"/>
</dbReference>
<reference evidence="11" key="1">
    <citation type="journal article" date="2020" name="Stud. Mycol.">
        <title>101 Dothideomycetes genomes: a test case for predicting lifestyles and emergence of pathogens.</title>
        <authorList>
            <person name="Haridas S."/>
            <person name="Albert R."/>
            <person name="Binder M."/>
            <person name="Bloem J."/>
            <person name="Labutti K."/>
            <person name="Salamov A."/>
            <person name="Andreopoulos B."/>
            <person name="Baker S."/>
            <person name="Barry K."/>
            <person name="Bills G."/>
            <person name="Bluhm B."/>
            <person name="Cannon C."/>
            <person name="Castanera R."/>
            <person name="Culley D."/>
            <person name="Daum C."/>
            <person name="Ezra D."/>
            <person name="Gonzalez J."/>
            <person name="Henrissat B."/>
            <person name="Kuo A."/>
            <person name="Liang C."/>
            <person name="Lipzen A."/>
            <person name="Lutzoni F."/>
            <person name="Magnuson J."/>
            <person name="Mondo S."/>
            <person name="Nolan M."/>
            <person name="Ohm R."/>
            <person name="Pangilinan J."/>
            <person name="Park H.-J."/>
            <person name="Ramirez L."/>
            <person name="Alfaro M."/>
            <person name="Sun H."/>
            <person name="Tritt A."/>
            <person name="Yoshinaga Y."/>
            <person name="Zwiers L.-H."/>
            <person name="Turgeon B."/>
            <person name="Goodwin S."/>
            <person name="Spatafora J."/>
            <person name="Crous P."/>
            <person name="Grigoriev I."/>
        </authorList>
    </citation>
    <scope>NUCLEOTIDE SEQUENCE</scope>
    <source>
        <strain evidence="11">CBS 113389</strain>
    </source>
</reference>
<proteinExistence type="inferred from homology"/>
<evidence type="ECO:0000256" key="6">
    <source>
        <dbReference type="ARBA" id="ARBA00023163"/>
    </source>
</evidence>
<evidence type="ECO:0000256" key="3">
    <source>
        <dbReference type="ARBA" id="ARBA00022980"/>
    </source>
</evidence>
<feature type="coiled-coil region" evidence="9">
    <location>
        <begin position="402"/>
        <end position="461"/>
    </location>
</feature>
<dbReference type="EMBL" id="MU001632">
    <property type="protein sequence ID" value="KAF2486242.1"/>
    <property type="molecule type" value="Genomic_DNA"/>
</dbReference>
<dbReference type="AlphaFoldDB" id="A0A6A6Q1T1"/>
<dbReference type="Proteomes" id="UP000799767">
    <property type="component" value="Unassembled WGS sequence"/>
</dbReference>
<keyword evidence="6" id="KW-0804">Transcription</keyword>
<evidence type="ECO:0000256" key="1">
    <source>
        <dbReference type="ARBA" id="ARBA00004173"/>
    </source>
</evidence>
<dbReference type="GeneID" id="54473623"/>
<dbReference type="GO" id="GO:0003735">
    <property type="term" value="F:structural constituent of ribosome"/>
    <property type="evidence" value="ECO:0007669"/>
    <property type="project" value="TreeGrafter"/>
</dbReference>
<dbReference type="Pfam" id="PF12829">
    <property type="entry name" value="Mhr1"/>
    <property type="match status" value="1"/>
</dbReference>
<organism evidence="11 12">
    <name type="scientific">Neohortaea acidophila</name>
    <dbReference type="NCBI Taxonomy" id="245834"/>
    <lineage>
        <taxon>Eukaryota</taxon>
        <taxon>Fungi</taxon>
        <taxon>Dikarya</taxon>
        <taxon>Ascomycota</taxon>
        <taxon>Pezizomycotina</taxon>
        <taxon>Dothideomycetes</taxon>
        <taxon>Dothideomycetidae</taxon>
        <taxon>Mycosphaerellales</taxon>
        <taxon>Teratosphaeriaceae</taxon>
        <taxon>Neohortaea</taxon>
    </lineage>
</organism>
<gene>
    <name evidence="11" type="ORF">BDY17DRAFT_291120</name>
</gene>
<dbReference type="GO" id="GO:1990904">
    <property type="term" value="C:ribonucleoprotein complex"/>
    <property type="evidence" value="ECO:0007669"/>
    <property type="project" value="UniProtKB-KW"/>
</dbReference>
<dbReference type="GO" id="GO:0000150">
    <property type="term" value="F:DNA strand exchange activity"/>
    <property type="evidence" value="ECO:0007669"/>
    <property type="project" value="InterPro"/>
</dbReference>
<evidence type="ECO:0000256" key="8">
    <source>
        <dbReference type="ARBA" id="ARBA00035185"/>
    </source>
</evidence>
<evidence type="ECO:0000256" key="9">
    <source>
        <dbReference type="SAM" id="Coils"/>
    </source>
</evidence>
<evidence type="ECO:0000256" key="4">
    <source>
        <dbReference type="ARBA" id="ARBA00023015"/>
    </source>
</evidence>
<comment type="subcellular location">
    <subcellularLocation>
        <location evidence="1">Mitochondrion</location>
    </subcellularLocation>
</comment>
<comment type="similarity">
    <text evidence="2">Belongs to the mitochondrion-specific ribosomal protein mL67 family.</text>
</comment>
<keyword evidence="5" id="KW-0496">Mitochondrion</keyword>
<evidence type="ECO:0000256" key="2">
    <source>
        <dbReference type="ARBA" id="ARBA00010741"/>
    </source>
</evidence>
<dbReference type="PANTHER" id="PTHR28184">
    <property type="entry name" value="MITOCHONDRIAL HOMOLOGOUS RECOMBINATION PROTEIN 1"/>
    <property type="match status" value="1"/>
</dbReference>
<keyword evidence="4" id="KW-0805">Transcription regulation</keyword>
<keyword evidence="3" id="KW-0689">Ribosomal protein</keyword>
<evidence type="ECO:0000313" key="11">
    <source>
        <dbReference type="EMBL" id="KAF2486242.1"/>
    </source>
</evidence>
<feature type="region of interest" description="Disordered" evidence="10">
    <location>
        <begin position="343"/>
        <end position="375"/>
    </location>
</feature>
<keyword evidence="7" id="KW-0687">Ribonucleoprotein</keyword>
<sequence length="621" mass="70449">MRRSTPLFAIYSSKSRPPDLGQHVYAFRHKETNQVLYSLYRSLNGTRSLLQLPDIGANTAQATGTIRRDLWQPLFSVSFPPAPSPANPNENVQGLHAYRRLREWRRLHELYWKPPASLSQPYTEQQKEALQKRLDERGGSKKETIYNLIKREKKKVRRREVMDQKANSVADLAAVLIEQQEEGAVKGDHSYIQRRQRRLDEVEEIRELSMAASKDGFQKLDAEIEALKPYAERRLGYRKEDGAKLSQIRARRQIYDVEAKKARMQAAVDAVAAYREELQKTQEPERPAKLSTQVEDLIPKNDLDQQKALAAAQQQVLDGSLAKRISKQEERVQKAKLAQEQAVEHLQRMEQQQEEALKMQPDPVPAPDFGQETEQSDAALAEPMEAQAQAQKERQHAQAPIQREYKLALKYAQKRVEQAQARAQGRLDTAKTRVEQAPALIAEAQAELDRLTTLHNEALARNSALFDDANRSETETPLYPLLPSLPPAPPLPADLFPPNALRAHIRAQNRQQTPSFSMQGVRIKWSDPLDAEFAQAWPQAVEHAPMGFARPSGMPSPTAPPIYDAAERRERAYSYLARKGEARNRAVRERAEAVLSAVDGVARQGRMQKRRVKEEAVAVAD</sequence>
<name>A0A6A6Q1T1_9PEZI</name>
<evidence type="ECO:0000313" key="12">
    <source>
        <dbReference type="Proteomes" id="UP000799767"/>
    </source>
</evidence>
<dbReference type="PANTHER" id="PTHR28184:SF1">
    <property type="entry name" value="LARGE RIBOSOMAL SUBUNIT PROTEIN ML67"/>
    <property type="match status" value="1"/>
</dbReference>
<keyword evidence="12" id="KW-1185">Reference proteome</keyword>
<accession>A0A6A6Q1T1</accession>
<keyword evidence="9" id="KW-0175">Coiled coil</keyword>
<protein>
    <recommendedName>
        <fullName evidence="8">Large ribosomal subunit protein mL67</fullName>
    </recommendedName>
</protein>